<gene>
    <name evidence="8" type="ORF">VC35_10915</name>
</gene>
<dbReference type="Pfam" id="PF14496">
    <property type="entry name" value="NEL"/>
    <property type="match status" value="1"/>
</dbReference>
<evidence type="ECO:0000256" key="1">
    <source>
        <dbReference type="ARBA" id="ARBA00000900"/>
    </source>
</evidence>
<dbReference type="InterPro" id="IPR029487">
    <property type="entry name" value="NEL_dom"/>
</dbReference>
<dbReference type="PATRIC" id="fig|294.132.peg.926"/>
<evidence type="ECO:0000256" key="4">
    <source>
        <dbReference type="ARBA" id="ARBA00022737"/>
    </source>
</evidence>
<dbReference type="SUPFAM" id="SSF52058">
    <property type="entry name" value="L domain-like"/>
    <property type="match status" value="1"/>
</dbReference>
<dbReference type="EC" id="2.3.2.27" evidence="2"/>
<dbReference type="InterPro" id="IPR001611">
    <property type="entry name" value="Leu-rich_rpt"/>
</dbReference>
<sequence length="1756" mass="198105">MSDLHGSNSQKIPDGVSIDSHGIHYRRANDVIPGAIKNAPVERLKSLLALEPQMPEWYGGAREIDRQYLKQSMDERWRLQDVLDQTQGDLKHDINAFAEPLLKTALQSKFNTVENFNELTVQLEVPSTIIFGIDTGASRVRQSTLLEAALHNFEESEATEGAFRNSSGIYRKDTRGSLSLEPAITLPAFAALCRSLDIGGQYQRHIKSVLLPDTPQAQRTLQQDSVASEKAAFNVAALIARLKGEISDHAFGKLGQVREGRTNISLYDQPLHCHRLSLMGFRMTGIVLFSAVTEPSQVKREVEALTPALLSFWIDWSRRLSVLPGQEYDRFKLLQAFFANGPQGLSDELLRREDIYQQSRLTGPLIAYVPDDPEHPLKEYPSLTAFMKELLGQLRNTDYQTFFSRFVAQKDKGQFFARVNERLTTFTWHEREPLDMGPWWRETAVENPEAEPITNQVMGDLWVTLFLQRRDKAIADARLIAVPTDDEDANARFKRLTGYLSIGWNVFNFAAMLVPGLGEAMLGIMVAQMLAEVAEGVDDWSKGDKEQASAYFNGVLINFAQLALMGVGHVLPGTGVAPIKVSPFVEGLKPVEVGGKERLWNPDLGPYEQPVVLPDGLKASDTGLYRHQDQDLLRLDDKCYAVRQDPDTGRHRLQHPTRADAYQPLLEHNGAGSWKTELDQPLEWDKGQILRRLGASVDGLSDETLEQVLTASGVHENVLRRLHVEQETPPSLLADTLKRFKAHADAQACAELILANRIGEEWADYAVRSMTEMGGWPGDKAIEVFQGPGLTGAAIKDGYAQATPANTLQMTWTDLLAGALPERVVGFLDEQALRELLDQWLSGDAQMRTEALREQWAAQMGQRKRQLFDLLYSRRTRSDDPLVNLLKEDFAEISISQAQELLGEAHPSDVQHLSEKKRVPLRLAEHARKAAEQLRMTRAYEGLYLDALHSADSARLELHSLAALPGWPADLRLEVREYSFGGALSDSLGPVDAPIRKVLILDEDGKYQARDDSDQHLHGADNVYAAVLHALPDSQRTALGFGINEAARLEQAIKARPLDRQVFEPILRDNPNYKPSYDPTSMRLRGGMRGYARQAPHGMGLRRRAQALYPDFTSEEIETLLVEFSQGEGTEHERLALLETEFNQLNRTLQRWMNLPTQSSRFTPAGVAEWHARNNIYKALRQCWQRTGPEGIEASSVVRPQALRLDNIPRLSRLLETLPKLEANFDHVTALSLRNCRLGSEHLSLLDSFHEVRYLNLQDNLLTALPQAVKDMRHLVHLLLDGNNIELDLAAVDRLKNLMRLTSLRLRGNPLKLIPNISRMPQLQVLLLGETGLDSWPVGLFSQSRPRSIYLDLSDNPISRIPEVAPGSFRAEILARTVISRSPRWISPENLEILKSYIESVGMDPERPYPPRGVIDSAEWGTGMSEQEWQKKQEIWDAVEDEFNSMPFFNELDKLTNSADFKAGGTYQTELTTKVWRMLEAMARDSELRIKLFNEAATPTECVDGVTQLFNAMGVQVLVHEAYALERADLIETQLLELALGKSRLDELAAIARRRVSERLATGERFRRYDADGEVTGTIDEVEVHLAYMTDLAERLDLPWQARGMQFRSIAEVSKEMIEAAFQRIKALEEGDLLIDRIFEQRLWKTWLESTCREELNGLKRRIDATIDLQDALQRRAEGTRLTTEEKAAVEAEIKGLCSELDKSETDFADGRLMTDEEYVQALDDIDLQITQLLKKLTQEAMTRARLDRLRIESTQ</sequence>
<dbReference type="GO" id="GO:0005737">
    <property type="term" value="C:cytoplasm"/>
    <property type="evidence" value="ECO:0007669"/>
    <property type="project" value="TreeGrafter"/>
</dbReference>
<keyword evidence="4" id="KW-0677">Repeat</keyword>
<accession>A0A0F4TSV7</accession>
<keyword evidence="3" id="KW-0433">Leucine-rich repeat</keyword>
<dbReference type="InterPro" id="IPR032675">
    <property type="entry name" value="LRR_dom_sf"/>
</dbReference>
<dbReference type="PANTHER" id="PTHR48051">
    <property type="match status" value="1"/>
</dbReference>
<evidence type="ECO:0000256" key="3">
    <source>
        <dbReference type="ARBA" id="ARBA00022614"/>
    </source>
</evidence>
<organism evidence="8 9">
    <name type="scientific">Pseudomonas fluorescens</name>
    <dbReference type="NCBI Taxonomy" id="294"/>
    <lineage>
        <taxon>Bacteria</taxon>
        <taxon>Pseudomonadati</taxon>
        <taxon>Pseudomonadota</taxon>
        <taxon>Gammaproteobacteria</taxon>
        <taxon>Pseudomonadales</taxon>
        <taxon>Pseudomonadaceae</taxon>
        <taxon>Pseudomonas</taxon>
    </lineage>
</organism>
<dbReference type="GO" id="GO:0005576">
    <property type="term" value="C:extracellular region"/>
    <property type="evidence" value="ECO:0007669"/>
    <property type="project" value="UniProtKB-UniRule"/>
</dbReference>
<keyword evidence="6" id="KW-0808">Transferase</keyword>
<evidence type="ECO:0000313" key="9">
    <source>
        <dbReference type="Proteomes" id="UP000033588"/>
    </source>
</evidence>
<comment type="caution">
    <text evidence="8">The sequence shown here is derived from an EMBL/GenBank/DDBJ whole genome shotgun (WGS) entry which is preliminary data.</text>
</comment>
<dbReference type="EMBL" id="LACC01000012">
    <property type="protein sequence ID" value="KJZ47543.1"/>
    <property type="molecule type" value="Genomic_DNA"/>
</dbReference>
<evidence type="ECO:0000259" key="7">
    <source>
        <dbReference type="PROSITE" id="PS52053"/>
    </source>
</evidence>
<comment type="similarity">
    <text evidence="6">Belongs to the LRR-containing bacterial E3 ligase family.</text>
</comment>
<dbReference type="GO" id="GO:0061630">
    <property type="term" value="F:ubiquitin protein ligase activity"/>
    <property type="evidence" value="ECO:0007669"/>
    <property type="project" value="UniProtKB-EC"/>
</dbReference>
<dbReference type="PANTHER" id="PTHR48051:SF54">
    <property type="entry name" value="LEUCINE-RICH REPEAT-CONTAINING PROTEIN"/>
    <property type="match status" value="1"/>
</dbReference>
<evidence type="ECO:0000313" key="8">
    <source>
        <dbReference type="EMBL" id="KJZ47543.1"/>
    </source>
</evidence>
<dbReference type="InterPro" id="IPR050216">
    <property type="entry name" value="LRR_domain-containing"/>
</dbReference>
<keyword evidence="6" id="KW-0832">Ubl conjugation</keyword>
<keyword evidence="6" id="KW-0833">Ubl conjugation pathway</keyword>
<name>A0A0F4TSV7_PSEFL</name>
<feature type="active site" description="Glycyl thioester intermediate" evidence="6">
    <location>
        <position position="1502"/>
    </location>
</feature>
<reference evidence="8 9" key="1">
    <citation type="submission" date="2015-03" db="EMBL/GenBank/DDBJ databases">
        <title>Comparative genomics of Pseudomonas insights into diversity of traits involved in vanlence and defense.</title>
        <authorList>
            <person name="Qin Y."/>
        </authorList>
    </citation>
    <scope>NUCLEOTIDE SEQUENCE [LARGE SCALE GENOMIC DNA]</scope>
    <source>
        <strain evidence="8 9">C8</strain>
    </source>
</reference>
<keyword evidence="5" id="KW-0843">Virulence</keyword>
<keyword evidence="6" id="KW-1035">Host cytoplasm</keyword>
<comment type="PTM">
    <text evidence="6">Ubiquitinated in the presence of host E1 ubiquitin-activating enzyme, E2 ubiquitin-conjugating enzyme and ubiquitin.</text>
</comment>
<dbReference type="RefSeq" id="WP_046039903.1">
    <property type="nucleotide sequence ID" value="NZ_LACC01000012.1"/>
</dbReference>
<proteinExistence type="inferred from homology"/>
<evidence type="ECO:0000256" key="2">
    <source>
        <dbReference type="ARBA" id="ARBA00012483"/>
    </source>
</evidence>
<comment type="catalytic activity">
    <reaction evidence="1">
        <text>S-ubiquitinyl-[E2 ubiquitin-conjugating enzyme]-L-cysteine + [acceptor protein]-L-lysine = [E2 ubiquitin-conjugating enzyme]-L-cysteine + N(6)-ubiquitinyl-[acceptor protein]-L-lysine.</text>
        <dbReference type="EC" id="2.3.2.27"/>
    </reaction>
</comment>
<evidence type="ECO:0000256" key="5">
    <source>
        <dbReference type="ARBA" id="ARBA00023026"/>
    </source>
</evidence>
<dbReference type="PROSITE" id="PS51450">
    <property type="entry name" value="LRR"/>
    <property type="match status" value="1"/>
</dbReference>
<keyword evidence="6" id="KW-0964">Secreted</keyword>
<dbReference type="OrthoDB" id="1467561at2"/>
<dbReference type="GO" id="GO:0016567">
    <property type="term" value="P:protein ubiquitination"/>
    <property type="evidence" value="ECO:0007669"/>
    <property type="project" value="InterPro"/>
</dbReference>
<dbReference type="InterPro" id="IPR046673">
    <property type="entry name" value="ToxA_N"/>
</dbReference>
<dbReference type="Pfam" id="PF20178">
    <property type="entry name" value="ToxA_N"/>
    <property type="match status" value="2"/>
</dbReference>
<evidence type="ECO:0000256" key="6">
    <source>
        <dbReference type="PROSITE-ProRule" id="PRU01398"/>
    </source>
</evidence>
<dbReference type="PROSITE" id="PS52053">
    <property type="entry name" value="NEL"/>
    <property type="match status" value="1"/>
</dbReference>
<dbReference type="Proteomes" id="UP000033588">
    <property type="component" value="Unassembled WGS sequence"/>
</dbReference>
<feature type="domain" description="NEL" evidence="7">
    <location>
        <begin position="1412"/>
        <end position="1756"/>
    </location>
</feature>
<protein>
    <recommendedName>
        <fullName evidence="2">RING-type E3 ubiquitin transferase</fullName>
        <ecNumber evidence="2">2.3.2.27</ecNumber>
    </recommendedName>
</protein>
<dbReference type="Gene3D" id="1.20.58.360">
    <property type="entry name" value="Shigella T3SS effector IpaH defines"/>
    <property type="match status" value="1"/>
</dbReference>
<dbReference type="Gene3D" id="3.80.10.10">
    <property type="entry name" value="Ribonuclease Inhibitor"/>
    <property type="match status" value="1"/>
</dbReference>